<evidence type="ECO:0000313" key="2">
    <source>
        <dbReference type="Proteomes" id="UP000266441"/>
    </source>
</evidence>
<dbReference type="Pfam" id="PF16271">
    <property type="entry name" value="DUF4924"/>
    <property type="match status" value="1"/>
</dbReference>
<dbReference type="OrthoDB" id="1095125at2"/>
<dbReference type="EMBL" id="QWET01000007">
    <property type="protein sequence ID" value="RIH65246.1"/>
    <property type="molecule type" value="Genomic_DNA"/>
</dbReference>
<sequence>MLIAKQKRKENIAEYILYLYQVEDLIRAFHLDMELINNQLVKNYQVDKNTSLEISAWYKNLVVMMEKEGKQEKGHLQFLANLIGDLNEFHLRLMYTQINPMYVSVFQAVAGLLNELKQKNPSAANDVQLAIDGVYGYLLLKIQKKEITPETQEAVKRLSQWLSQLSKLFKDYEAGDLEI</sequence>
<dbReference type="InterPro" id="IPR032574">
    <property type="entry name" value="DUF4924"/>
</dbReference>
<gene>
    <name evidence="1" type="ORF">D1164_11720</name>
</gene>
<dbReference type="RefSeq" id="WP_119350168.1">
    <property type="nucleotide sequence ID" value="NZ_QWET01000007.1"/>
</dbReference>
<keyword evidence="2" id="KW-1185">Reference proteome</keyword>
<evidence type="ECO:0000313" key="1">
    <source>
        <dbReference type="EMBL" id="RIH65246.1"/>
    </source>
</evidence>
<comment type="caution">
    <text evidence="1">The sequence shown here is derived from an EMBL/GenBank/DDBJ whole genome shotgun (WGS) entry which is preliminary data.</text>
</comment>
<reference evidence="1 2" key="1">
    <citation type="journal article" date="2015" name="Int. J. Syst. Evol. Microbiol.">
        <title>Mariniphaga sediminis sp. nov., isolated from coastal sediment.</title>
        <authorList>
            <person name="Wang F.Q."/>
            <person name="Shen Q.Y."/>
            <person name="Chen G.J."/>
            <person name="Du Z.J."/>
        </authorList>
    </citation>
    <scope>NUCLEOTIDE SEQUENCE [LARGE SCALE GENOMIC DNA]</scope>
    <source>
        <strain evidence="1 2">SY21</strain>
    </source>
</reference>
<name>A0A399D1C2_9BACT</name>
<organism evidence="1 2">
    <name type="scientific">Mariniphaga sediminis</name>
    <dbReference type="NCBI Taxonomy" id="1628158"/>
    <lineage>
        <taxon>Bacteria</taxon>
        <taxon>Pseudomonadati</taxon>
        <taxon>Bacteroidota</taxon>
        <taxon>Bacteroidia</taxon>
        <taxon>Marinilabiliales</taxon>
        <taxon>Prolixibacteraceae</taxon>
        <taxon>Mariniphaga</taxon>
    </lineage>
</organism>
<dbReference type="AlphaFoldDB" id="A0A399D1C2"/>
<protein>
    <submittedName>
        <fullName evidence="1">DUF4924 family protein</fullName>
    </submittedName>
</protein>
<dbReference type="Proteomes" id="UP000266441">
    <property type="component" value="Unassembled WGS sequence"/>
</dbReference>
<accession>A0A399D1C2</accession>
<proteinExistence type="predicted"/>